<proteinExistence type="predicted"/>
<dbReference type="AlphaFoldDB" id="A0A9P1J557"/>
<reference evidence="9" key="1">
    <citation type="submission" date="2022-11" db="EMBL/GenBank/DDBJ databases">
        <authorList>
            <person name="Kikuchi T."/>
        </authorList>
    </citation>
    <scope>NUCLEOTIDE SEQUENCE</scope>
    <source>
        <strain evidence="9">PS1010</strain>
    </source>
</reference>
<feature type="domain" description="M02D8-5-like sixth CUB" evidence="2">
    <location>
        <begin position="623"/>
        <end position="713"/>
    </location>
</feature>
<evidence type="ECO:0000259" key="6">
    <source>
        <dbReference type="Pfam" id="PF23063"/>
    </source>
</evidence>
<evidence type="ECO:0000259" key="2">
    <source>
        <dbReference type="Pfam" id="PF23059"/>
    </source>
</evidence>
<evidence type="ECO:0000313" key="10">
    <source>
        <dbReference type="Proteomes" id="UP001152747"/>
    </source>
</evidence>
<feature type="signal peptide" evidence="1">
    <location>
        <begin position="1"/>
        <end position="15"/>
    </location>
</feature>
<dbReference type="InterPro" id="IPR059056">
    <property type="entry name" value="CUB_M02D8_5_7th"/>
</dbReference>
<feature type="domain" description="M02D8-5-like first CUB" evidence="3">
    <location>
        <begin position="23"/>
        <end position="127"/>
    </location>
</feature>
<dbReference type="Proteomes" id="UP001152747">
    <property type="component" value="Unassembled WGS sequence"/>
</dbReference>
<organism evidence="9 10">
    <name type="scientific">Caenorhabditis angaria</name>
    <dbReference type="NCBI Taxonomy" id="860376"/>
    <lineage>
        <taxon>Eukaryota</taxon>
        <taxon>Metazoa</taxon>
        <taxon>Ecdysozoa</taxon>
        <taxon>Nematoda</taxon>
        <taxon>Chromadorea</taxon>
        <taxon>Rhabditida</taxon>
        <taxon>Rhabditina</taxon>
        <taxon>Rhabditomorpha</taxon>
        <taxon>Rhabditoidea</taxon>
        <taxon>Rhabditidae</taxon>
        <taxon>Peloderinae</taxon>
        <taxon>Caenorhabditis</taxon>
    </lineage>
</organism>
<dbReference type="SUPFAM" id="SSF49854">
    <property type="entry name" value="Spermadhesin, CUB domain"/>
    <property type="match status" value="1"/>
</dbReference>
<dbReference type="InterPro" id="IPR059045">
    <property type="entry name" value="CUB_M02D8_5_1st"/>
</dbReference>
<evidence type="ECO:0000313" key="9">
    <source>
        <dbReference type="EMBL" id="CAI5455948.1"/>
    </source>
</evidence>
<evidence type="ECO:0000259" key="3">
    <source>
        <dbReference type="Pfam" id="PF23060"/>
    </source>
</evidence>
<dbReference type="Pfam" id="PF23060">
    <property type="entry name" value="CUB_M02D8_5_1st"/>
    <property type="match status" value="1"/>
</dbReference>
<dbReference type="Pfam" id="PF23068">
    <property type="entry name" value="CUB_M02D8_5_7th"/>
    <property type="match status" value="1"/>
</dbReference>
<dbReference type="InterPro" id="IPR059048">
    <property type="entry name" value="CUB_M02D8_5_5th"/>
</dbReference>
<comment type="caution">
    <text evidence="9">The sequence shown here is derived from an EMBL/GenBank/DDBJ whole genome shotgun (WGS) entry which is preliminary data.</text>
</comment>
<keyword evidence="10" id="KW-1185">Reference proteome</keyword>
<dbReference type="Pfam" id="PF23064">
    <property type="entry name" value="CUB_M02D8_5_5th"/>
    <property type="match status" value="1"/>
</dbReference>
<feature type="chain" id="PRO_5040510226" description="CUB domain-containing protein" evidence="1">
    <location>
        <begin position="16"/>
        <end position="858"/>
    </location>
</feature>
<dbReference type="InterPro" id="IPR059057">
    <property type="entry name" value="CUB_M02D8_5_6th"/>
</dbReference>
<feature type="domain" description="M02D8-5-like third CUB" evidence="5">
    <location>
        <begin position="256"/>
        <end position="368"/>
    </location>
</feature>
<dbReference type="InterPro" id="IPR059046">
    <property type="entry name" value="CUB_M02D8_5_2nd"/>
</dbReference>
<keyword evidence="1" id="KW-0732">Signal</keyword>
<dbReference type="Pfam" id="PF23063">
    <property type="entry name" value="CUB_M02D8_5_4th"/>
    <property type="match status" value="1"/>
</dbReference>
<evidence type="ECO:0000259" key="5">
    <source>
        <dbReference type="Pfam" id="PF23062"/>
    </source>
</evidence>
<evidence type="ECO:0000259" key="8">
    <source>
        <dbReference type="Pfam" id="PF23068"/>
    </source>
</evidence>
<evidence type="ECO:0000259" key="4">
    <source>
        <dbReference type="Pfam" id="PF23061"/>
    </source>
</evidence>
<sequence length="858" mass="96345">MIILFLNILVHFCLSQKQDEILLIQTPNWPKPYSGQLSWKQRVDVEPNQGVAVIFEQFLASAHDCVIACPMSDDACSSICGDAMDHGLVPKILRVNQSTAFLAMVSIDQNDGFPHSGIFGKVISYDLLDDSFFDCGSFIELKDGQTYYFISQNYPNTPNITYSSCNISFSSNSRKGIRFAIYDFNLDYASNFRIYDEEISEDVSGFATEDEPVPYYFENGTANISFSFSDKHSFLEKRFYILVNSYEIPTSKNENCLATGLHSLKISEKVNFGTPDFSTEIYQNNLDCNYGFTRKTQNSYFALAIQYESEKCCDTMNVDGLSKYEEIYQGFQSSNLFLSQSENISFSFQSDEVVGATGFTASIQHIDCSCPSDMVLIENSQLTSTGFNEGAITYCPSLNCLTNLYFNQSKYDLIIHVNKFKLRSYTQTDDVDFINILNPYTTSLANMNYKNGQVQSILGTVSPLTVQFHSTNLTVFPLTQSGIGFDFGLELAEKKYVTKYIEFSETHTFEDVSNMNLNSSETFEYKIKGRPGTKISVYFFTSLQDKIFVDLFDGSSTLSSPLIDNRALYNAGFQGYSTFLQSSSEYAILHIRSNPKYLNLEVLDFQAMITDVTIDSKSNCGKSLVYSMNLGSSGNISLNGENCQKILHFTDMNYLQNSYFSLNLPNEINLNVYFGLSKNNLIGTGQSSLPPMIFSNYLLLEYSYTSQVDITFTSGISASIFATTFYPNQTIFLTSSDYLKTTMATTQQTFSIQMLGGSNVQTGLSIEFLADSPNSQIDIEWERMFQNVVTRKSLNGVTSSQKFDSCGNQVWITYQSPPSSGNGLYAKISQANLQCSSSNVHFSMFTLIMFTILTSIFV</sequence>
<evidence type="ECO:0000259" key="7">
    <source>
        <dbReference type="Pfam" id="PF23064"/>
    </source>
</evidence>
<feature type="domain" description="M02D8-5-like seventh CUB" evidence="8">
    <location>
        <begin position="720"/>
        <end position="834"/>
    </location>
</feature>
<evidence type="ECO:0000256" key="1">
    <source>
        <dbReference type="SAM" id="SignalP"/>
    </source>
</evidence>
<evidence type="ECO:0008006" key="11">
    <source>
        <dbReference type="Google" id="ProtNLM"/>
    </source>
</evidence>
<dbReference type="Pfam" id="PF23059">
    <property type="entry name" value="CUB_M02D8_5_6th"/>
    <property type="match status" value="1"/>
</dbReference>
<dbReference type="OrthoDB" id="5868910at2759"/>
<dbReference type="EMBL" id="CANHGI010000006">
    <property type="protein sequence ID" value="CAI5455948.1"/>
    <property type="molecule type" value="Genomic_DNA"/>
</dbReference>
<feature type="domain" description="M02D8-5-like fifth CUB" evidence="7">
    <location>
        <begin position="501"/>
        <end position="611"/>
    </location>
</feature>
<dbReference type="InterPro" id="IPR035914">
    <property type="entry name" value="Sperma_CUB_dom_sf"/>
</dbReference>
<name>A0A9P1J557_9PELO</name>
<feature type="domain" description="M02D8-5-like fourth CUB" evidence="6">
    <location>
        <begin position="370"/>
        <end position="491"/>
    </location>
</feature>
<protein>
    <recommendedName>
        <fullName evidence="11">CUB domain-containing protein</fullName>
    </recommendedName>
</protein>
<accession>A0A9P1J557</accession>
<dbReference type="InterPro" id="IPR059043">
    <property type="entry name" value="CUB_M02D8_5_4th"/>
</dbReference>
<feature type="domain" description="M02D8-5-like second CUB" evidence="4">
    <location>
        <begin position="135"/>
        <end position="246"/>
    </location>
</feature>
<dbReference type="InterPro" id="IPR059047">
    <property type="entry name" value="CUB_M02D8_5_3rd"/>
</dbReference>
<dbReference type="Pfam" id="PF23062">
    <property type="entry name" value="CUB_M02D8_5_3rd"/>
    <property type="match status" value="1"/>
</dbReference>
<dbReference type="Pfam" id="PF23061">
    <property type="entry name" value="CUB_M02D8_5_2nd"/>
    <property type="match status" value="1"/>
</dbReference>
<gene>
    <name evidence="9" type="ORF">CAMP_LOCUS18585</name>
</gene>